<dbReference type="GO" id="GO:0008233">
    <property type="term" value="F:peptidase activity"/>
    <property type="evidence" value="ECO:0007669"/>
    <property type="project" value="InterPro"/>
</dbReference>
<feature type="transmembrane region" description="Helical" evidence="1">
    <location>
        <begin position="41"/>
        <end position="59"/>
    </location>
</feature>
<name>X1IL71_9ZZZZ</name>
<feature type="non-terminal residue" evidence="2">
    <location>
        <position position="1"/>
    </location>
</feature>
<accession>X1IL71</accession>
<protein>
    <recommendedName>
        <fullName evidence="3">PrsW family intramembrane metalloprotease</fullName>
    </recommendedName>
</protein>
<dbReference type="AlphaFoldDB" id="X1IL71"/>
<dbReference type="InterPro" id="IPR026898">
    <property type="entry name" value="PrsW"/>
</dbReference>
<sequence length="189" mass="20578">WLWAVLISSAILALAAVSFIQIPLQIWTGQALNHFWSEEVLLSWILLAGIPQILLSGLVQEGAKLVPVVTCWWRSGRSIDPKLGLAIGAVAGAGFGIFEAQWAHNTIFASGWTWEAVQTGGFMALAGFWERFFAVAFHTAASALVGYGLAKGWGWQFYLIASCLHGLLNYSAVLLQSGLFTVVHVEIYV</sequence>
<evidence type="ECO:0000256" key="1">
    <source>
        <dbReference type="SAM" id="Phobius"/>
    </source>
</evidence>
<gene>
    <name evidence="2" type="ORF">S03H2_66646</name>
</gene>
<feature type="transmembrane region" description="Helical" evidence="1">
    <location>
        <begin position="157"/>
        <end position="183"/>
    </location>
</feature>
<organism evidence="2">
    <name type="scientific">marine sediment metagenome</name>
    <dbReference type="NCBI Taxonomy" id="412755"/>
    <lineage>
        <taxon>unclassified sequences</taxon>
        <taxon>metagenomes</taxon>
        <taxon>ecological metagenomes</taxon>
    </lineage>
</organism>
<keyword evidence="1" id="KW-1133">Transmembrane helix</keyword>
<keyword evidence="1" id="KW-0472">Membrane</keyword>
<dbReference type="Pfam" id="PF13367">
    <property type="entry name" value="PrsW-protease"/>
    <property type="match status" value="1"/>
</dbReference>
<evidence type="ECO:0008006" key="3">
    <source>
        <dbReference type="Google" id="ProtNLM"/>
    </source>
</evidence>
<proteinExistence type="predicted"/>
<feature type="non-terminal residue" evidence="2">
    <location>
        <position position="189"/>
    </location>
</feature>
<feature type="transmembrane region" description="Helical" evidence="1">
    <location>
        <begin position="132"/>
        <end position="150"/>
    </location>
</feature>
<dbReference type="EMBL" id="BARU01043542">
    <property type="protein sequence ID" value="GAH82447.1"/>
    <property type="molecule type" value="Genomic_DNA"/>
</dbReference>
<comment type="caution">
    <text evidence="2">The sequence shown here is derived from an EMBL/GenBank/DDBJ whole genome shotgun (WGS) entry which is preliminary data.</text>
</comment>
<reference evidence="2" key="1">
    <citation type="journal article" date="2014" name="Front. Microbiol.">
        <title>High frequency of phylogenetically diverse reductive dehalogenase-homologous genes in deep subseafloor sedimentary metagenomes.</title>
        <authorList>
            <person name="Kawai M."/>
            <person name="Futagami T."/>
            <person name="Toyoda A."/>
            <person name="Takaki Y."/>
            <person name="Nishi S."/>
            <person name="Hori S."/>
            <person name="Arai W."/>
            <person name="Tsubouchi T."/>
            <person name="Morono Y."/>
            <person name="Uchiyama I."/>
            <person name="Ito T."/>
            <person name="Fujiyama A."/>
            <person name="Inagaki F."/>
            <person name="Takami H."/>
        </authorList>
    </citation>
    <scope>NUCLEOTIDE SEQUENCE</scope>
    <source>
        <strain evidence="2">Expedition CK06-06</strain>
    </source>
</reference>
<evidence type="ECO:0000313" key="2">
    <source>
        <dbReference type="EMBL" id="GAH82447.1"/>
    </source>
</evidence>
<feature type="transmembrane region" description="Helical" evidence="1">
    <location>
        <begin position="83"/>
        <end position="103"/>
    </location>
</feature>
<keyword evidence="1" id="KW-0812">Transmembrane</keyword>